<organism evidence="2 3">
    <name type="scientific">Lachnoanaerobaculum gingivalis</name>
    <dbReference type="NCBI Taxonomy" id="2490855"/>
    <lineage>
        <taxon>Bacteria</taxon>
        <taxon>Bacillati</taxon>
        <taxon>Bacillota</taxon>
        <taxon>Clostridia</taxon>
        <taxon>Lachnospirales</taxon>
        <taxon>Lachnospiraceae</taxon>
        <taxon>Lachnoanaerobaculum</taxon>
    </lineage>
</organism>
<feature type="transmembrane region" description="Helical" evidence="1">
    <location>
        <begin position="125"/>
        <end position="151"/>
    </location>
</feature>
<dbReference type="EMBL" id="RRCO01000003">
    <property type="protein sequence ID" value="RRJ25620.1"/>
    <property type="molecule type" value="Genomic_DNA"/>
</dbReference>
<dbReference type="PANTHER" id="PTHR40044:SF1">
    <property type="entry name" value="INTEGRAL MEMBRANE PROTEIN"/>
    <property type="match status" value="1"/>
</dbReference>
<dbReference type="PANTHER" id="PTHR40044">
    <property type="entry name" value="INTEGRAL MEMBRANE PROTEIN-RELATED"/>
    <property type="match status" value="1"/>
</dbReference>
<dbReference type="AlphaFoldDB" id="A0A3P3QYZ9"/>
<evidence type="ECO:0000313" key="3">
    <source>
        <dbReference type="Proteomes" id="UP000272490"/>
    </source>
</evidence>
<evidence type="ECO:0000256" key="1">
    <source>
        <dbReference type="SAM" id="Phobius"/>
    </source>
</evidence>
<protein>
    <submittedName>
        <fullName evidence="2">QueT transporter family protein</fullName>
    </submittedName>
</protein>
<feature type="transmembrane region" description="Helical" evidence="1">
    <location>
        <begin position="12"/>
        <end position="34"/>
    </location>
</feature>
<keyword evidence="1" id="KW-1133">Transmembrane helix</keyword>
<dbReference type="PIRSF" id="PIRSF031501">
    <property type="entry name" value="QueT"/>
    <property type="match status" value="1"/>
</dbReference>
<dbReference type="Pfam" id="PF06177">
    <property type="entry name" value="QueT"/>
    <property type="match status" value="1"/>
</dbReference>
<dbReference type="RefSeq" id="WP_128674246.1">
    <property type="nucleotide sequence ID" value="NZ_RRCO01000003.1"/>
</dbReference>
<feature type="transmembrane region" description="Helical" evidence="1">
    <location>
        <begin position="98"/>
        <end position="119"/>
    </location>
</feature>
<feature type="transmembrane region" description="Helical" evidence="1">
    <location>
        <begin position="41"/>
        <end position="65"/>
    </location>
</feature>
<evidence type="ECO:0000313" key="2">
    <source>
        <dbReference type="EMBL" id="RRJ25620.1"/>
    </source>
</evidence>
<dbReference type="OrthoDB" id="9786793at2"/>
<dbReference type="InterPro" id="IPR010387">
    <property type="entry name" value="QueT"/>
</dbReference>
<gene>
    <name evidence="2" type="ORF">EHV10_08325</name>
</gene>
<proteinExistence type="predicted"/>
<keyword evidence="1" id="KW-0472">Membrane</keyword>
<reference evidence="2 3" key="1">
    <citation type="submission" date="2018-11" db="EMBL/GenBank/DDBJ databases">
        <title>Genome sequencing of Lachnoanaerobaculum sp. KCOM 2030 (= ChDC B114).</title>
        <authorList>
            <person name="Kook J.-K."/>
            <person name="Park S.-N."/>
            <person name="Lim Y.K."/>
        </authorList>
    </citation>
    <scope>NUCLEOTIDE SEQUENCE [LARGE SCALE GENOMIC DNA]</scope>
    <source>
        <strain evidence="2 3">KCOM 2030</strain>
    </source>
</reference>
<keyword evidence="3" id="KW-1185">Reference proteome</keyword>
<keyword evidence="1" id="KW-0812">Transmembrane</keyword>
<accession>A0A3P3QYZ9</accession>
<name>A0A3P3QYZ9_9FIRM</name>
<sequence>MKNITTKMMAQSAVIAAVYVVLTLAFAPISFGAIQFRISEALCILPFFTVAAIPGVSIGCLLANILGGAALTDIIFGTLATLIGAILSYRLRSISKWLVCVPPILANAIIIPFVLKYAYGLPDLIPYMMLTVGIGEVLAVGVLGNLLMLALEPKSSFVFGSENKVSQKV</sequence>
<dbReference type="Proteomes" id="UP000272490">
    <property type="component" value="Unassembled WGS sequence"/>
</dbReference>
<comment type="caution">
    <text evidence="2">The sequence shown here is derived from an EMBL/GenBank/DDBJ whole genome shotgun (WGS) entry which is preliminary data.</text>
</comment>